<evidence type="ECO:0000256" key="4">
    <source>
        <dbReference type="ARBA" id="ARBA00022475"/>
    </source>
</evidence>
<evidence type="ECO:0000256" key="11">
    <source>
        <dbReference type="ARBA" id="ARBA00023136"/>
    </source>
</evidence>
<evidence type="ECO:0000256" key="18">
    <source>
        <dbReference type="ARBA" id="ARBA00080846"/>
    </source>
</evidence>
<feature type="domain" description="CARD" evidence="24">
    <location>
        <begin position="453"/>
        <end position="522"/>
    </location>
</feature>
<dbReference type="GO" id="GO:0042981">
    <property type="term" value="P:regulation of apoptotic process"/>
    <property type="evidence" value="ECO:0007669"/>
    <property type="project" value="InterPro"/>
</dbReference>
<evidence type="ECO:0000256" key="17">
    <source>
        <dbReference type="ARBA" id="ARBA00078083"/>
    </source>
</evidence>
<dbReference type="PRINTS" id="PR00376">
    <property type="entry name" value="IL1BCENZYME"/>
</dbReference>
<dbReference type="SUPFAM" id="SSF47986">
    <property type="entry name" value="DEATH domain"/>
    <property type="match status" value="3"/>
</dbReference>
<keyword evidence="10" id="KW-0832">Ubl conjugation</keyword>
<protein>
    <recommendedName>
        <fullName evidence="16">Caspase-1</fullName>
        <ecNumber evidence="15">3.4.22.36</ecNumber>
    </recommendedName>
    <alternativeName>
        <fullName evidence="20">Interleukin-1 beta convertase</fullName>
    </alternativeName>
    <alternativeName>
        <fullName evidence="17">Interleukin-1 beta-converting enzyme</fullName>
    </alternativeName>
    <alternativeName>
        <fullName evidence="18 19">p45</fullName>
    </alternativeName>
</protein>
<evidence type="ECO:0000256" key="20">
    <source>
        <dbReference type="ARBA" id="ARBA00081790"/>
    </source>
</evidence>
<feature type="domain" description="CARD" evidence="24">
    <location>
        <begin position="862"/>
        <end position="936"/>
    </location>
</feature>
<dbReference type="CDD" id="cd00032">
    <property type="entry name" value="CASc"/>
    <property type="match status" value="2"/>
</dbReference>
<sequence>MGTINGLLDELLEKRVLNQAEMEKVRDENATVMDKARALIDSVIPKGSQACQICISHIREDDSLLAGTLGLSSGSQSGNYLNTQESQAVVPPFPAPQAMQDNPVKLASSGPGGNLKLCPLETAQRIWKEKSAEIYPIMERSIRTRIALIICNTEFENLPRRDGADVDIRNMKMLLEGLGYSVDVKENLTASDMTIELKSFAARPEHRTSDSTFLVLMSHGIRTGVCGKKYSEEVPDVLKVNTIFQILNTWNCPSLKDKPKVIIIQACRGENQGVVWLKDSVEASGNCSLLAPEDFEDDAIKKAHVEKDFIAFCSSTPDNVSWRHPILGSLFIIKLIENFQEYAWFCDLEEIFRKVRFSFELPDVLLDIYLLYYHTIILLQPETASMLSKGEILRDQKHKDRENEVWKEIILPKGLGNPFADYRELPDSERRSSEQQQDQVKGSFVFLTEDTRNKNPLKILESVGKELITGVLDDLVGKNVLKLEEEEKKKIYDAKLEDKARVLVDSMRQKRHEAGQIFVQTFLNIEKNSTSIKAPEEIVTGPDESAETTDTLQLCPHEEFLKLCKERAEEIYPIKEIKSRTRLALIICNTEFDHLPLRNGAAHDIMGMKGLLEGLGYSVDVEEKLTARDMESVLCRFAAREEHKSSDSTFLVFMSHGILDGICGTMHTDEKPDVLPYDTIFRIFNNRNCLSLKDKPKVIIVQACRGANRGELWVSDSPAALADSSSQSPENLEEDAIYKTHVEKDFIAFCSSTPHNVSWRDITKGSLFITQLITCFQKYSWRCHLEEVFRKVQKSFEKPNISAYFQASGKFYYLANIRLLSSHFISGVEETSVKELEQQWLVSRSRFSVVYGYVLWGETAQEEGTEKRPPKEDPVNMVKLMARNVLDGIFDDLMENKVLTRGELQRLGEEVDHIVNRTGDLVDDLTEKTQMAGKIFKDRFFNPKKQLSLSEYLSKG</sequence>
<dbReference type="PROSITE" id="PS50209">
    <property type="entry name" value="CARD"/>
    <property type="match status" value="3"/>
</dbReference>
<evidence type="ECO:0000256" key="5">
    <source>
        <dbReference type="ARBA" id="ARBA00022490"/>
    </source>
</evidence>
<proteinExistence type="inferred from homology"/>
<evidence type="ECO:0000256" key="10">
    <source>
        <dbReference type="ARBA" id="ARBA00022843"/>
    </source>
</evidence>
<keyword evidence="9" id="KW-0788">Thiol protease</keyword>
<evidence type="ECO:0000259" key="23">
    <source>
        <dbReference type="PROSITE" id="PS50208"/>
    </source>
</evidence>
<reference evidence="25 26" key="1">
    <citation type="journal article" date="2019" name="PLoS ONE">
        <title>Genomic analyses reveal an absence of contemporary introgressive admixture between fin whales and blue whales, despite known hybrids.</title>
        <authorList>
            <person name="Westbury M.V."/>
            <person name="Petersen B."/>
            <person name="Lorenzen E.D."/>
        </authorList>
    </citation>
    <scope>NUCLEOTIDE SEQUENCE [LARGE SCALE GENOMIC DNA]</scope>
    <source>
        <strain evidence="25">FinWhale-01</strain>
    </source>
</reference>
<dbReference type="InterPro" id="IPR002138">
    <property type="entry name" value="Pept_C14_p10"/>
</dbReference>
<dbReference type="GO" id="GO:0006954">
    <property type="term" value="P:inflammatory response"/>
    <property type="evidence" value="ECO:0007669"/>
    <property type="project" value="UniProtKB-ARBA"/>
</dbReference>
<dbReference type="InterPro" id="IPR001309">
    <property type="entry name" value="Pept_C14_p20"/>
</dbReference>
<dbReference type="GO" id="GO:0089720">
    <property type="term" value="F:caspase binding"/>
    <property type="evidence" value="ECO:0007669"/>
    <property type="project" value="TreeGrafter"/>
</dbReference>
<dbReference type="InterPro" id="IPR015917">
    <property type="entry name" value="Pept_C14A"/>
</dbReference>
<dbReference type="GO" id="GO:0006915">
    <property type="term" value="P:apoptotic process"/>
    <property type="evidence" value="ECO:0007669"/>
    <property type="project" value="UniProtKB-KW"/>
</dbReference>
<keyword evidence="11" id="KW-0472">Membrane</keyword>
<evidence type="ECO:0000259" key="22">
    <source>
        <dbReference type="PROSITE" id="PS50207"/>
    </source>
</evidence>
<dbReference type="PROSITE" id="PS50207">
    <property type="entry name" value="CASPASE_P10"/>
    <property type="match status" value="2"/>
</dbReference>
<keyword evidence="4" id="KW-1003">Cell membrane</keyword>
<feature type="domain" description="CARD" evidence="24">
    <location>
        <begin position="1"/>
        <end position="73"/>
    </location>
</feature>
<dbReference type="Gene3D" id="1.10.533.10">
    <property type="entry name" value="Death Domain, Fas"/>
    <property type="match status" value="2"/>
</dbReference>
<comment type="caution">
    <text evidence="25">The sequence shown here is derived from an EMBL/GenBank/DDBJ whole genome shotgun (WGS) entry which is preliminary data.</text>
</comment>
<evidence type="ECO:0000256" key="21">
    <source>
        <dbReference type="RuleBase" id="RU003971"/>
    </source>
</evidence>
<dbReference type="GO" id="GO:0097169">
    <property type="term" value="C:AIM2 inflammasome complex"/>
    <property type="evidence" value="ECO:0007669"/>
    <property type="project" value="TreeGrafter"/>
</dbReference>
<feature type="domain" description="Caspase family p10" evidence="22">
    <location>
        <begin position="299"/>
        <end position="360"/>
    </location>
</feature>
<dbReference type="GO" id="GO:0072559">
    <property type="term" value="C:NLRP3 inflammasome complex"/>
    <property type="evidence" value="ECO:0007669"/>
    <property type="project" value="TreeGrafter"/>
</dbReference>
<evidence type="ECO:0000256" key="9">
    <source>
        <dbReference type="ARBA" id="ARBA00022807"/>
    </source>
</evidence>
<evidence type="ECO:0000256" key="6">
    <source>
        <dbReference type="ARBA" id="ARBA00022670"/>
    </source>
</evidence>
<dbReference type="InterPro" id="IPR001315">
    <property type="entry name" value="CARD"/>
</dbReference>
<evidence type="ECO:0000256" key="1">
    <source>
        <dbReference type="ARBA" id="ARBA00004236"/>
    </source>
</evidence>
<evidence type="ECO:0000256" key="2">
    <source>
        <dbReference type="ARBA" id="ARBA00004496"/>
    </source>
</evidence>
<dbReference type="EC" id="3.4.22.36" evidence="15"/>
<feature type="domain" description="Caspase family p20" evidence="23">
    <location>
        <begin position="143"/>
        <end position="271"/>
    </location>
</feature>
<evidence type="ECO:0000256" key="12">
    <source>
        <dbReference type="ARBA" id="ARBA00023145"/>
    </source>
</evidence>
<feature type="domain" description="Caspase family p20" evidence="23">
    <location>
        <begin position="580"/>
        <end position="708"/>
    </location>
</feature>
<dbReference type="OrthoDB" id="6097640at2759"/>
<dbReference type="PROSITE" id="PS01121">
    <property type="entry name" value="CASPASE_HIS"/>
    <property type="match status" value="2"/>
</dbReference>
<dbReference type="InterPro" id="IPR029030">
    <property type="entry name" value="Caspase-like_dom_sf"/>
</dbReference>
<dbReference type="EMBL" id="SGJD01001881">
    <property type="protein sequence ID" value="KAB0397795.1"/>
    <property type="molecule type" value="Genomic_DNA"/>
</dbReference>
<keyword evidence="5" id="KW-0963">Cytoplasm</keyword>
<dbReference type="GO" id="GO:0032496">
    <property type="term" value="P:response to lipopolysaccharide"/>
    <property type="evidence" value="ECO:0007669"/>
    <property type="project" value="UniProtKB-ARBA"/>
</dbReference>
<dbReference type="InterPro" id="IPR016129">
    <property type="entry name" value="Caspase_his_AS"/>
</dbReference>
<dbReference type="GO" id="GO:0004197">
    <property type="term" value="F:cysteine-type endopeptidase activity"/>
    <property type="evidence" value="ECO:0007669"/>
    <property type="project" value="InterPro"/>
</dbReference>
<dbReference type="GO" id="GO:0072557">
    <property type="term" value="C:IPAF inflammasome complex"/>
    <property type="evidence" value="ECO:0007669"/>
    <property type="project" value="TreeGrafter"/>
</dbReference>
<keyword evidence="12" id="KW-0865">Zymogen</keyword>
<evidence type="ECO:0000313" key="25">
    <source>
        <dbReference type="EMBL" id="KAB0397795.1"/>
    </source>
</evidence>
<comment type="similarity">
    <text evidence="3 21">Belongs to the peptidase C14A family.</text>
</comment>
<dbReference type="Proteomes" id="UP000437017">
    <property type="component" value="Unassembled WGS sequence"/>
</dbReference>
<dbReference type="FunFam" id="3.40.50.1460:FF:000007">
    <property type="entry name" value="Caspase-1"/>
    <property type="match status" value="2"/>
</dbReference>
<dbReference type="GO" id="GO:0005886">
    <property type="term" value="C:plasma membrane"/>
    <property type="evidence" value="ECO:0007669"/>
    <property type="project" value="UniProtKB-SubCell"/>
</dbReference>
<feature type="non-terminal residue" evidence="25">
    <location>
        <position position="956"/>
    </location>
</feature>
<dbReference type="FunFam" id="1.10.533.10:FF:000031">
    <property type="entry name" value="Caspase 1, isoform CRA_b"/>
    <property type="match status" value="1"/>
</dbReference>
<evidence type="ECO:0000259" key="24">
    <source>
        <dbReference type="PROSITE" id="PS50209"/>
    </source>
</evidence>
<evidence type="ECO:0000313" key="26">
    <source>
        <dbReference type="Proteomes" id="UP000437017"/>
    </source>
</evidence>
<keyword evidence="6" id="KW-0645">Protease</keyword>
<comment type="catalytic activity">
    <reaction evidence="13">
        <text>Strict requirement for an Asp residue at position P1 and has a preferred cleavage sequence of Tyr-Val-Ala-Asp-|-.</text>
        <dbReference type="EC" id="3.4.22.36"/>
    </reaction>
</comment>
<dbReference type="AlphaFoldDB" id="A0A643CDB3"/>
<dbReference type="SMART" id="SM00115">
    <property type="entry name" value="CASc"/>
    <property type="match status" value="2"/>
</dbReference>
<dbReference type="InterPro" id="IPR002398">
    <property type="entry name" value="Pept_C14"/>
</dbReference>
<gene>
    <name evidence="25" type="ORF">E2I00_012273</name>
</gene>
<evidence type="ECO:0000256" key="16">
    <source>
        <dbReference type="ARBA" id="ARBA00068181"/>
    </source>
</evidence>
<dbReference type="InterPro" id="IPR011600">
    <property type="entry name" value="Pept_C14_caspase"/>
</dbReference>
<evidence type="ECO:0000256" key="3">
    <source>
        <dbReference type="ARBA" id="ARBA00010134"/>
    </source>
</evidence>
<dbReference type="PANTHER" id="PTHR47901">
    <property type="entry name" value="CASPASE RECRUITMENT DOMAIN-CONTAINING PROTEIN 18"/>
    <property type="match status" value="1"/>
</dbReference>
<evidence type="ECO:0000256" key="19">
    <source>
        <dbReference type="ARBA" id="ARBA00081401"/>
    </source>
</evidence>
<accession>A0A643CDB3</accession>
<dbReference type="PROSITE" id="PS01122">
    <property type="entry name" value="CASPASE_CYS"/>
    <property type="match status" value="2"/>
</dbReference>
<keyword evidence="26" id="KW-1185">Reference proteome</keyword>
<organism evidence="25 26">
    <name type="scientific">Balaenoptera physalus</name>
    <name type="common">Fin whale</name>
    <name type="synonym">Balaena physalus</name>
    <dbReference type="NCBI Taxonomy" id="9770"/>
    <lineage>
        <taxon>Eukaryota</taxon>
        <taxon>Metazoa</taxon>
        <taxon>Chordata</taxon>
        <taxon>Craniata</taxon>
        <taxon>Vertebrata</taxon>
        <taxon>Euteleostomi</taxon>
        <taxon>Mammalia</taxon>
        <taxon>Eutheria</taxon>
        <taxon>Laurasiatheria</taxon>
        <taxon>Artiodactyla</taxon>
        <taxon>Whippomorpha</taxon>
        <taxon>Cetacea</taxon>
        <taxon>Mysticeti</taxon>
        <taxon>Balaenopteridae</taxon>
        <taxon>Balaenoptera</taxon>
    </lineage>
</organism>
<dbReference type="PANTHER" id="PTHR47901:SF3">
    <property type="entry name" value="CASPASE-1"/>
    <property type="match status" value="1"/>
</dbReference>
<evidence type="ECO:0000256" key="7">
    <source>
        <dbReference type="ARBA" id="ARBA00022703"/>
    </source>
</evidence>
<evidence type="ECO:0000256" key="14">
    <source>
        <dbReference type="ARBA" id="ARBA00063177"/>
    </source>
</evidence>
<feature type="domain" description="Caspase family p10" evidence="22">
    <location>
        <begin position="736"/>
        <end position="797"/>
    </location>
</feature>
<dbReference type="Pfam" id="PF00656">
    <property type="entry name" value="Peptidase_C14"/>
    <property type="match status" value="2"/>
</dbReference>
<dbReference type="InterPro" id="IPR011029">
    <property type="entry name" value="DEATH-like_dom_sf"/>
</dbReference>
<dbReference type="GO" id="GO:0032731">
    <property type="term" value="P:positive regulation of interleukin-1 beta production"/>
    <property type="evidence" value="ECO:0007669"/>
    <property type="project" value="UniProtKB-ARBA"/>
</dbReference>
<dbReference type="InterPro" id="IPR033139">
    <property type="entry name" value="Caspase_cys_AS"/>
</dbReference>
<keyword evidence="7" id="KW-0053">Apoptosis</keyword>
<comment type="subcellular location">
    <subcellularLocation>
        <location evidence="1">Cell membrane</location>
    </subcellularLocation>
    <subcellularLocation>
        <location evidence="2">Cytoplasm</location>
    </subcellularLocation>
</comment>
<dbReference type="GO" id="GO:0006508">
    <property type="term" value="P:proteolysis"/>
    <property type="evidence" value="ECO:0007669"/>
    <property type="project" value="UniProtKB-KW"/>
</dbReference>
<evidence type="ECO:0000256" key="15">
    <source>
        <dbReference type="ARBA" id="ARBA00066470"/>
    </source>
</evidence>
<keyword evidence="8" id="KW-0378">Hydrolase</keyword>
<comment type="subunit">
    <text evidence="14">Heterotetramer that consists of two anti-parallel arranged heterodimers, each one formed by a 20 kDa (Caspase-1 subunit p20) and a 10 kDa (Caspase-1 subunit p10) subunit. May be a component of the inflammasome, a protein complex which also includes PYCARD, CARD8 and NLRP2 and whose function would be the activation of pro-inflammatory caspases. Component of the AIM2 PANoptosome complex, a multiprotein complex that drives inflammatory cell death (PANoptosis). Both the p10 and p20 subunits interact with MEFV. Interacts with CARD17P/INCA and CARD18. Interacts with SERPINB1; this interaction regulates CASP1 activity.</text>
</comment>
<dbReference type="Pfam" id="PF00619">
    <property type="entry name" value="CARD"/>
    <property type="match status" value="3"/>
</dbReference>
<dbReference type="FunFam" id="1.10.533.10:FF:000073">
    <property type="entry name" value="Inactive caspase-12"/>
    <property type="match status" value="1"/>
</dbReference>
<dbReference type="CDD" id="cd08325">
    <property type="entry name" value="CARD_CASP1-like"/>
    <property type="match status" value="2"/>
</dbReference>
<evidence type="ECO:0000256" key="8">
    <source>
        <dbReference type="ARBA" id="ARBA00022801"/>
    </source>
</evidence>
<dbReference type="PROSITE" id="PS50208">
    <property type="entry name" value="CASPASE_P20"/>
    <property type="match status" value="2"/>
</dbReference>
<dbReference type="SUPFAM" id="SSF52129">
    <property type="entry name" value="Caspase-like"/>
    <property type="match status" value="2"/>
</dbReference>
<dbReference type="SMART" id="SM00114">
    <property type="entry name" value="CARD"/>
    <property type="match status" value="3"/>
</dbReference>
<evidence type="ECO:0000256" key="13">
    <source>
        <dbReference type="ARBA" id="ARBA00050375"/>
    </source>
</evidence>
<dbReference type="Gene3D" id="3.40.50.1460">
    <property type="match status" value="2"/>
</dbReference>
<dbReference type="GO" id="GO:0050727">
    <property type="term" value="P:regulation of inflammatory response"/>
    <property type="evidence" value="ECO:0007669"/>
    <property type="project" value="TreeGrafter"/>
</dbReference>
<name>A0A643CDB3_BALPH</name>